<gene>
    <name evidence="1" type="ORF">BFN10_24130</name>
    <name evidence="2" type="ORF">SAMN04490184_0928</name>
</gene>
<keyword evidence="1" id="KW-0808">Transferase</keyword>
<evidence type="ECO:0000313" key="2">
    <source>
        <dbReference type="EMBL" id="SDO58822.1"/>
    </source>
</evidence>
<proteinExistence type="predicted"/>
<dbReference type="GO" id="GO:0016301">
    <property type="term" value="F:kinase activity"/>
    <property type="evidence" value="ECO:0007669"/>
    <property type="project" value="UniProtKB-KW"/>
</dbReference>
<accession>A0A1H0KSR3</accession>
<dbReference type="Proteomes" id="UP000181686">
    <property type="component" value="Unassembled WGS sequence"/>
</dbReference>
<sequence length="317" mass="35960">MNLDFGILWIEDSFSQEEEANLTRRVGEAGFIARIETIPNSKGIEELARTHSLYHCYDIILLDYRLQDAENGDAIAPRIRELFPSTTILFYSGSVDENVLRRMMADREVEGVYCSARSRFIERTGSLIEQTARSLDRLSGMRGLAMRVVAECDQIMKGAVLHISKTDPQSKTRLGELDKDVIDFMTGMKEKYEASMHHGLEERLSTRAVDSAKLFSHFRRLTKAATSNPAAFNLNKDQTEKLKALRAESAKYDIDVLQKRNILGHVIEIRSSEGWVLQGNKEINVGDFPDIRQVFAKYIGALRDMSEILLPLEQPAE</sequence>
<dbReference type="EMBL" id="LT629708">
    <property type="protein sequence ID" value="SDO58822.1"/>
    <property type="molecule type" value="Genomic_DNA"/>
</dbReference>
<reference evidence="1 3" key="1">
    <citation type="submission" date="2016-08" db="EMBL/GenBank/DDBJ databases">
        <title>Draft genome sequence of the type strain of Pseudomonas extremorientalis LMG 19695T isolated from drinking water reservoir.</title>
        <authorList>
            <person name="Tambong J.T."/>
        </authorList>
    </citation>
    <scope>NUCLEOTIDE SEQUENCE [LARGE SCALE GENOMIC DNA]</scope>
    <source>
        <strain evidence="1 3">LMG 19695</strain>
    </source>
</reference>
<keyword evidence="4" id="KW-1185">Reference proteome</keyword>
<name>A0A1H0KSR3_9PSED</name>
<keyword evidence="1" id="KW-0418">Kinase</keyword>
<reference evidence="2 4" key="2">
    <citation type="submission" date="2016-10" db="EMBL/GenBank/DDBJ databases">
        <authorList>
            <person name="Varghese N."/>
            <person name="Submissions S."/>
        </authorList>
    </citation>
    <scope>NUCLEOTIDE SEQUENCE [LARGE SCALE GENOMIC DNA]</scope>
    <source>
        <strain evidence="2 4">BS2774</strain>
    </source>
</reference>
<dbReference type="SUPFAM" id="SSF52172">
    <property type="entry name" value="CheY-like"/>
    <property type="match status" value="1"/>
</dbReference>
<dbReference type="AlphaFoldDB" id="A0A1H0KSR3"/>
<dbReference type="EMBL" id="MDGK01000058">
    <property type="protein sequence ID" value="OIN05006.1"/>
    <property type="molecule type" value="Genomic_DNA"/>
</dbReference>
<evidence type="ECO:0000313" key="3">
    <source>
        <dbReference type="Proteomes" id="UP000181686"/>
    </source>
</evidence>
<evidence type="ECO:0000313" key="4">
    <source>
        <dbReference type="Proteomes" id="UP000182654"/>
    </source>
</evidence>
<dbReference type="RefSeq" id="WP_071491803.1">
    <property type="nucleotide sequence ID" value="NZ_LT629708.1"/>
</dbReference>
<organism evidence="1 3">
    <name type="scientific">Pseudomonas extremorientalis</name>
    <dbReference type="NCBI Taxonomy" id="169669"/>
    <lineage>
        <taxon>Bacteria</taxon>
        <taxon>Pseudomonadati</taxon>
        <taxon>Pseudomonadota</taxon>
        <taxon>Gammaproteobacteria</taxon>
        <taxon>Pseudomonadales</taxon>
        <taxon>Pseudomonadaceae</taxon>
        <taxon>Pseudomonas</taxon>
    </lineage>
</organism>
<dbReference type="Proteomes" id="UP000182654">
    <property type="component" value="Chromosome I"/>
</dbReference>
<evidence type="ECO:0000313" key="1">
    <source>
        <dbReference type="EMBL" id="OIN05006.1"/>
    </source>
</evidence>
<dbReference type="InterPro" id="IPR011006">
    <property type="entry name" value="CheY-like_superfamily"/>
</dbReference>
<dbReference type="Gene3D" id="3.40.50.2300">
    <property type="match status" value="1"/>
</dbReference>
<protein>
    <submittedName>
        <fullName evidence="1">Histidine kinase</fullName>
    </submittedName>
    <submittedName>
        <fullName evidence="2">Response regulator receiver domain-containing protein</fullName>
    </submittedName>
</protein>